<evidence type="ECO:0000313" key="2">
    <source>
        <dbReference type="Proteomes" id="UP001085076"/>
    </source>
</evidence>
<dbReference type="EMBL" id="JAGGNH010000007">
    <property type="protein sequence ID" value="KAJ0966996.1"/>
    <property type="molecule type" value="Genomic_DNA"/>
</dbReference>
<name>A0A9D5C5Q9_9LILI</name>
<sequence>MAEVSLRGWDDVQLHGFQAMVPEQVFLHHSSPLVSLVCNKGLSIITGKEPSTSVMMALSGILELGFKQFCSPIPIEQASLQ</sequence>
<organism evidence="1 2">
    <name type="scientific">Dioscorea zingiberensis</name>
    <dbReference type="NCBI Taxonomy" id="325984"/>
    <lineage>
        <taxon>Eukaryota</taxon>
        <taxon>Viridiplantae</taxon>
        <taxon>Streptophyta</taxon>
        <taxon>Embryophyta</taxon>
        <taxon>Tracheophyta</taxon>
        <taxon>Spermatophyta</taxon>
        <taxon>Magnoliopsida</taxon>
        <taxon>Liliopsida</taxon>
        <taxon>Dioscoreales</taxon>
        <taxon>Dioscoreaceae</taxon>
        <taxon>Dioscorea</taxon>
    </lineage>
</organism>
<gene>
    <name evidence="1" type="ORF">J5N97_023913</name>
</gene>
<proteinExistence type="predicted"/>
<keyword evidence="2" id="KW-1185">Reference proteome</keyword>
<evidence type="ECO:0000313" key="1">
    <source>
        <dbReference type="EMBL" id="KAJ0966996.1"/>
    </source>
</evidence>
<dbReference type="Proteomes" id="UP001085076">
    <property type="component" value="Miscellaneous, Linkage group lg07"/>
</dbReference>
<accession>A0A9D5C5Q9</accession>
<comment type="caution">
    <text evidence="1">The sequence shown here is derived from an EMBL/GenBank/DDBJ whole genome shotgun (WGS) entry which is preliminary data.</text>
</comment>
<reference evidence="1" key="1">
    <citation type="submission" date="2021-03" db="EMBL/GenBank/DDBJ databases">
        <authorList>
            <person name="Li Z."/>
            <person name="Yang C."/>
        </authorList>
    </citation>
    <scope>NUCLEOTIDE SEQUENCE</scope>
    <source>
        <strain evidence="1">Dzin_1.0</strain>
        <tissue evidence="1">Leaf</tissue>
    </source>
</reference>
<protein>
    <submittedName>
        <fullName evidence="1">Uncharacterized protein</fullName>
    </submittedName>
</protein>
<dbReference type="AlphaFoldDB" id="A0A9D5C5Q9"/>
<reference evidence="1" key="2">
    <citation type="journal article" date="2022" name="Hortic Res">
        <title>The genome of Dioscorea zingiberensis sheds light on the biosynthesis, origin and evolution of the medicinally important diosgenin saponins.</title>
        <authorList>
            <person name="Li Y."/>
            <person name="Tan C."/>
            <person name="Li Z."/>
            <person name="Guo J."/>
            <person name="Li S."/>
            <person name="Chen X."/>
            <person name="Wang C."/>
            <person name="Dai X."/>
            <person name="Yang H."/>
            <person name="Song W."/>
            <person name="Hou L."/>
            <person name="Xu J."/>
            <person name="Tong Z."/>
            <person name="Xu A."/>
            <person name="Yuan X."/>
            <person name="Wang W."/>
            <person name="Yang Q."/>
            <person name="Chen L."/>
            <person name="Sun Z."/>
            <person name="Wang K."/>
            <person name="Pan B."/>
            <person name="Chen J."/>
            <person name="Bao Y."/>
            <person name="Liu F."/>
            <person name="Qi X."/>
            <person name="Gang D.R."/>
            <person name="Wen J."/>
            <person name="Li J."/>
        </authorList>
    </citation>
    <scope>NUCLEOTIDE SEQUENCE</scope>
    <source>
        <strain evidence="1">Dzin_1.0</strain>
    </source>
</reference>